<protein>
    <submittedName>
        <fullName evidence="3">AlNc14C41G3523 protein</fullName>
    </submittedName>
</protein>
<name>F0W9R9_9STRA</name>
<feature type="region of interest" description="Disordered" evidence="2">
    <location>
        <begin position="129"/>
        <end position="160"/>
    </location>
</feature>
<feature type="compositionally biased region" description="Basic and acidic residues" evidence="2">
    <location>
        <begin position="133"/>
        <end position="153"/>
    </location>
</feature>
<feature type="coiled-coil region" evidence="1">
    <location>
        <begin position="52"/>
        <end position="86"/>
    </location>
</feature>
<reference evidence="3" key="2">
    <citation type="submission" date="2011-02" db="EMBL/GenBank/DDBJ databases">
        <authorList>
            <person name="MacLean D."/>
        </authorList>
    </citation>
    <scope>NUCLEOTIDE SEQUENCE</scope>
</reference>
<organism evidence="3">
    <name type="scientific">Albugo laibachii Nc14</name>
    <dbReference type="NCBI Taxonomy" id="890382"/>
    <lineage>
        <taxon>Eukaryota</taxon>
        <taxon>Sar</taxon>
        <taxon>Stramenopiles</taxon>
        <taxon>Oomycota</taxon>
        <taxon>Peronosporomycetes</taxon>
        <taxon>Albuginales</taxon>
        <taxon>Albuginaceae</taxon>
        <taxon>Albugo</taxon>
    </lineage>
</organism>
<evidence type="ECO:0000256" key="2">
    <source>
        <dbReference type="SAM" id="MobiDB-lite"/>
    </source>
</evidence>
<proteinExistence type="predicted"/>
<feature type="region of interest" description="Disordered" evidence="2">
    <location>
        <begin position="1"/>
        <end position="43"/>
    </location>
</feature>
<evidence type="ECO:0000256" key="1">
    <source>
        <dbReference type="SAM" id="Coils"/>
    </source>
</evidence>
<evidence type="ECO:0000313" key="3">
    <source>
        <dbReference type="EMBL" id="CCA17887.1"/>
    </source>
</evidence>
<dbReference type="HOGENOM" id="CLU_140041_0_0_1"/>
<dbReference type="EMBL" id="FR824086">
    <property type="protein sequence ID" value="CCA17887.1"/>
    <property type="molecule type" value="Genomic_DNA"/>
</dbReference>
<dbReference type="AlphaFoldDB" id="F0W9R9"/>
<sequence length="160" mass="17744">MQRTPNTRTRNGNSANTAPTITTMKRVGGGYVPRQAPAVTPPPVRLTPTMEIRRLKQRNLQLTRELADANVKLAETTIQLSAANQKISHMDGVITNLESKLRIGQLRFEESKNKLDCAVKKNSQDAVKLESLMTDHERSKAAADSNEKTHSEARVQILST</sequence>
<keyword evidence="1" id="KW-0175">Coiled coil</keyword>
<accession>F0W9R9</accession>
<reference evidence="3" key="1">
    <citation type="journal article" date="2011" name="PLoS Biol.">
        <title>Gene gain and loss during evolution of obligate parasitism in the white rust pathogen of Arabidopsis thaliana.</title>
        <authorList>
            <person name="Kemen E."/>
            <person name="Gardiner A."/>
            <person name="Schultz-Larsen T."/>
            <person name="Kemen A.C."/>
            <person name="Balmuth A.L."/>
            <person name="Robert-Seilaniantz A."/>
            <person name="Bailey K."/>
            <person name="Holub E."/>
            <person name="Studholme D.J."/>
            <person name="Maclean D."/>
            <person name="Jones J.D."/>
        </authorList>
    </citation>
    <scope>NUCLEOTIDE SEQUENCE</scope>
</reference>
<feature type="compositionally biased region" description="Polar residues" evidence="2">
    <location>
        <begin position="1"/>
        <end position="23"/>
    </location>
</feature>
<gene>
    <name evidence="3" type="primary">AlNc14C41G3523</name>
    <name evidence="3" type="ORF">ALNC14_040300</name>
</gene>